<dbReference type="RefSeq" id="XP_071933208.1">
    <property type="nucleotide sequence ID" value="XM_072077107.1"/>
</dbReference>
<dbReference type="Proteomes" id="UP001652660">
    <property type="component" value="Chromosome 2c"/>
</dbReference>
<protein>
    <recommendedName>
        <fullName evidence="1">Retrotransposon gag domain-containing protein</fullName>
    </recommendedName>
</protein>
<dbReference type="Pfam" id="PF03732">
    <property type="entry name" value="Retrotrans_gag"/>
    <property type="match status" value="1"/>
</dbReference>
<dbReference type="InterPro" id="IPR005162">
    <property type="entry name" value="Retrotrans_gag_dom"/>
</dbReference>
<sequence length="395" mass="45345">MVFGEEPHKHVKMFEVICSSMNPPGITEKQIRLRVFPFSLKNAAKDWLYYLPVGSITTWTPLKKKILEKFFPVSQAVSLRKEICSIKQYPGESLYDYWERFNKLCTRCPQHQISEQLLIQYFNEGLLTPREAWKIIESLEENSRQFGFRENNPPLLPTRKVNNEDTSSIQQQLSELTSIVRQLAMGNKQRANVCGICTSMDHCTDTCPFCKSMGWNRLEKTKMVEKEKGLLDVFRKVEINIPLLDAIKQIPKCVKFLKDLCTHKRKLRGDERVAVRENVSVILQSIFPPKCGDLGIISQLADRTNAYPKWLVENVLVQETFELNGEDTLEVVLAKHLHLGATLSMEISDELYHVVETLHSLPPISSRYEIPSVFVPEIQTKLLPSVVQGLVLRSA</sequence>
<accession>A0ABM4WN45</accession>
<proteinExistence type="predicted"/>
<evidence type="ECO:0000313" key="3">
    <source>
        <dbReference type="RefSeq" id="XP_071933208.1"/>
    </source>
</evidence>
<dbReference type="PANTHER" id="PTHR33223">
    <property type="entry name" value="CCHC-TYPE DOMAIN-CONTAINING PROTEIN"/>
    <property type="match status" value="1"/>
</dbReference>
<dbReference type="GeneID" id="140035746"/>
<gene>
    <name evidence="3" type="primary">LOC140035746</name>
</gene>
<evidence type="ECO:0000313" key="2">
    <source>
        <dbReference type="Proteomes" id="UP001652660"/>
    </source>
</evidence>
<organism evidence="2 3">
    <name type="scientific">Coffea arabica</name>
    <name type="common">Arabian coffee</name>
    <dbReference type="NCBI Taxonomy" id="13443"/>
    <lineage>
        <taxon>Eukaryota</taxon>
        <taxon>Viridiplantae</taxon>
        <taxon>Streptophyta</taxon>
        <taxon>Embryophyta</taxon>
        <taxon>Tracheophyta</taxon>
        <taxon>Spermatophyta</taxon>
        <taxon>Magnoliopsida</taxon>
        <taxon>eudicotyledons</taxon>
        <taxon>Gunneridae</taxon>
        <taxon>Pentapetalae</taxon>
        <taxon>asterids</taxon>
        <taxon>lamiids</taxon>
        <taxon>Gentianales</taxon>
        <taxon>Rubiaceae</taxon>
        <taxon>Ixoroideae</taxon>
        <taxon>Gardenieae complex</taxon>
        <taxon>Bertiereae - Coffeeae clade</taxon>
        <taxon>Coffeeae</taxon>
        <taxon>Coffea</taxon>
    </lineage>
</organism>
<reference evidence="3" key="1">
    <citation type="submission" date="2025-08" db="UniProtKB">
        <authorList>
            <consortium name="RefSeq"/>
        </authorList>
    </citation>
    <scope>IDENTIFICATION</scope>
    <source>
        <tissue evidence="3">Leaves</tissue>
    </source>
</reference>
<dbReference type="PANTHER" id="PTHR33223:SF3">
    <property type="match status" value="1"/>
</dbReference>
<evidence type="ECO:0000259" key="1">
    <source>
        <dbReference type="Pfam" id="PF03732"/>
    </source>
</evidence>
<feature type="domain" description="Retrotransposon gag" evidence="1">
    <location>
        <begin position="35"/>
        <end position="126"/>
    </location>
</feature>
<name>A0ABM4WN45_COFAR</name>
<keyword evidence="2" id="KW-1185">Reference proteome</keyword>